<dbReference type="Pfam" id="PF00483">
    <property type="entry name" value="NTP_transferase"/>
    <property type="match status" value="1"/>
</dbReference>
<evidence type="ECO:0000313" key="5">
    <source>
        <dbReference type="Proteomes" id="UP001334804"/>
    </source>
</evidence>
<name>A0A1C6UAM3_9ACTN</name>
<dbReference type="Gene3D" id="3.90.550.10">
    <property type="entry name" value="Spore Coat Polysaccharide Biosynthesis Protein SpsA, Chain A"/>
    <property type="match status" value="1"/>
</dbReference>
<evidence type="ECO:0000313" key="3">
    <source>
        <dbReference type="EMBL" id="WSA33728.1"/>
    </source>
</evidence>
<keyword evidence="2" id="KW-0808">Transferase</keyword>
<dbReference type="EMBL" id="FMIC01000002">
    <property type="protein sequence ID" value="SCL51066.1"/>
    <property type="molecule type" value="Genomic_DNA"/>
</dbReference>
<keyword evidence="5" id="KW-1185">Reference proteome</keyword>
<accession>A0A1C6UAM3</accession>
<protein>
    <submittedName>
        <fullName evidence="2">Nucleotidyl transferase</fullName>
    </submittedName>
    <submittedName>
        <fullName evidence="3">Nucleotidyltransferase family protein</fullName>
    </submittedName>
</protein>
<reference evidence="3 5" key="2">
    <citation type="submission" date="2022-10" db="EMBL/GenBank/DDBJ databases">
        <title>The complete genomes of actinobacterial strains from the NBC collection.</title>
        <authorList>
            <person name="Joergensen T.S."/>
            <person name="Alvarez Arevalo M."/>
            <person name="Sterndorff E.B."/>
            <person name="Faurdal D."/>
            <person name="Vuksanovic O."/>
            <person name="Mourched A.-S."/>
            <person name="Charusanti P."/>
            <person name="Shaw S."/>
            <person name="Blin K."/>
            <person name="Weber T."/>
        </authorList>
    </citation>
    <scope>NUCLEOTIDE SEQUENCE [LARGE SCALE GENOMIC DNA]</scope>
    <source>
        <strain evidence="3 5">NBC 01809</strain>
    </source>
</reference>
<sequence>MRAVILAGGRGTRLRPFTTSFPKPLMPVGDMPILEILLRQLKSHGVTEVTLLTGHLAYLLEGYFEDGHRWGLKVDYLREERPLGTAGPLRQLAGSLVDDFFVMNGDLLTDLDFTSLMAQHRNAGAPVTVSVYSRPEKIDLGILQLDADGDVIGYDEKPTLKLDVSMGAYAMSPAALAEIPEGPYDMPQLILDLLGKGRRVTSRRHEGFWLDIGRVDDYSLANRMFTENPAGFLPPA</sequence>
<dbReference type="InterPro" id="IPR005835">
    <property type="entry name" value="NTP_transferase_dom"/>
</dbReference>
<dbReference type="SUPFAM" id="SSF53448">
    <property type="entry name" value="Nucleotide-diphospho-sugar transferases"/>
    <property type="match status" value="1"/>
</dbReference>
<dbReference type="CDD" id="cd04181">
    <property type="entry name" value="NTP_transferase"/>
    <property type="match status" value="1"/>
</dbReference>
<dbReference type="EMBL" id="CP109071">
    <property type="protein sequence ID" value="WSA33728.1"/>
    <property type="molecule type" value="Genomic_DNA"/>
</dbReference>
<organism evidence="2 4">
    <name type="scientific">Micromonospora peucetia</name>
    <dbReference type="NCBI Taxonomy" id="47871"/>
    <lineage>
        <taxon>Bacteria</taxon>
        <taxon>Bacillati</taxon>
        <taxon>Actinomycetota</taxon>
        <taxon>Actinomycetes</taxon>
        <taxon>Micromonosporales</taxon>
        <taxon>Micromonosporaceae</taxon>
        <taxon>Micromonospora</taxon>
    </lineage>
</organism>
<proteinExistence type="predicted"/>
<dbReference type="STRING" id="47871.GA0070608_0798"/>
<dbReference type="AlphaFoldDB" id="A0A1C6UAM3"/>
<dbReference type="OrthoDB" id="9801810at2"/>
<evidence type="ECO:0000313" key="2">
    <source>
        <dbReference type="EMBL" id="SCL51066.1"/>
    </source>
</evidence>
<gene>
    <name evidence="2" type="ORF">GA0070608_0798</name>
    <name evidence="3" type="ORF">OIE14_06680</name>
</gene>
<evidence type="ECO:0000313" key="4">
    <source>
        <dbReference type="Proteomes" id="UP000199343"/>
    </source>
</evidence>
<dbReference type="PANTHER" id="PTHR22572">
    <property type="entry name" value="SUGAR-1-PHOSPHATE GUANYL TRANSFERASE"/>
    <property type="match status" value="1"/>
</dbReference>
<feature type="domain" description="Nucleotidyl transferase" evidence="1">
    <location>
        <begin position="3"/>
        <end position="225"/>
    </location>
</feature>
<reference evidence="2 4" key="1">
    <citation type="submission" date="2016-06" db="EMBL/GenBank/DDBJ databases">
        <authorList>
            <person name="Kjaerup R.B."/>
            <person name="Dalgaard T.S."/>
            <person name="Juul-Madsen H.R."/>
        </authorList>
    </citation>
    <scope>NUCLEOTIDE SEQUENCE [LARGE SCALE GENOMIC DNA]</scope>
    <source>
        <strain evidence="2 4">DSM 43363</strain>
    </source>
</reference>
<dbReference type="RefSeq" id="WP_091621801.1">
    <property type="nucleotide sequence ID" value="NZ_CP109071.1"/>
</dbReference>
<dbReference type="InterPro" id="IPR050486">
    <property type="entry name" value="Mannose-1P_guanyltransferase"/>
</dbReference>
<dbReference type="GO" id="GO:0016740">
    <property type="term" value="F:transferase activity"/>
    <property type="evidence" value="ECO:0007669"/>
    <property type="project" value="UniProtKB-KW"/>
</dbReference>
<dbReference type="Proteomes" id="UP000199343">
    <property type="component" value="Unassembled WGS sequence"/>
</dbReference>
<dbReference type="InterPro" id="IPR029044">
    <property type="entry name" value="Nucleotide-diphossugar_trans"/>
</dbReference>
<dbReference type="Proteomes" id="UP001334804">
    <property type="component" value="Chromosome"/>
</dbReference>
<evidence type="ECO:0000259" key="1">
    <source>
        <dbReference type="Pfam" id="PF00483"/>
    </source>
</evidence>